<sequence>MILDTSLVWSACTAIATASQLLPVPAGPIPNVMTFWRIASTYRFWPAVLGRTGFPFAPRINCSVSTALGRWSSSTMSIERRTAVESSVWPCCTSMTNSSNSLPTS</sequence>
<proteinExistence type="predicted"/>
<accession>A0A6J6X4H5</accession>
<protein>
    <submittedName>
        <fullName evidence="1">Unannotated protein</fullName>
    </submittedName>
</protein>
<name>A0A6J6X4H5_9ZZZZ</name>
<reference evidence="1" key="1">
    <citation type="submission" date="2020-05" db="EMBL/GenBank/DDBJ databases">
        <authorList>
            <person name="Chiriac C."/>
            <person name="Salcher M."/>
            <person name="Ghai R."/>
            <person name="Kavagutti S V."/>
        </authorList>
    </citation>
    <scope>NUCLEOTIDE SEQUENCE</scope>
</reference>
<organism evidence="1">
    <name type="scientific">freshwater metagenome</name>
    <dbReference type="NCBI Taxonomy" id="449393"/>
    <lineage>
        <taxon>unclassified sequences</taxon>
        <taxon>metagenomes</taxon>
        <taxon>ecological metagenomes</taxon>
    </lineage>
</organism>
<evidence type="ECO:0000313" key="1">
    <source>
        <dbReference type="EMBL" id="CAB4790613.1"/>
    </source>
</evidence>
<dbReference type="AlphaFoldDB" id="A0A6J6X4H5"/>
<dbReference type="EMBL" id="CAFAAJ010000009">
    <property type="protein sequence ID" value="CAB4790613.1"/>
    <property type="molecule type" value="Genomic_DNA"/>
</dbReference>
<gene>
    <name evidence="1" type="ORF">UFOPK3001_00208</name>
</gene>